<feature type="domain" description="MRG" evidence="9">
    <location>
        <begin position="141"/>
        <end position="307"/>
    </location>
</feature>
<dbReference type="SUPFAM" id="SSF54160">
    <property type="entry name" value="Chromo domain-like"/>
    <property type="match status" value="1"/>
</dbReference>
<evidence type="ECO:0000256" key="1">
    <source>
        <dbReference type="ARBA" id="ARBA00004123"/>
    </source>
</evidence>
<keyword evidence="6" id="KW-0804">Transcription</keyword>
<dbReference type="PIRSF" id="PIRSF038133">
    <property type="entry name" value="HAT_Nua4_EAF3/MRG15"/>
    <property type="match status" value="1"/>
</dbReference>
<dbReference type="OrthoDB" id="124855at2759"/>
<dbReference type="RefSeq" id="XP_043046958.1">
    <property type="nucleotide sequence ID" value="XM_043194173.1"/>
</dbReference>
<dbReference type="PANTHER" id="PTHR10880">
    <property type="entry name" value="MORTALITY FACTOR 4-LIKE PROTEIN"/>
    <property type="match status" value="1"/>
</dbReference>
<evidence type="ECO:0000256" key="3">
    <source>
        <dbReference type="ARBA" id="ARBA00018505"/>
    </source>
</evidence>
<dbReference type="GeneID" id="66116824"/>
<dbReference type="GO" id="GO:0006325">
    <property type="term" value="P:chromatin organization"/>
    <property type="evidence" value="ECO:0007669"/>
    <property type="project" value="UniProtKB-KW"/>
</dbReference>
<evidence type="ECO:0000259" key="9">
    <source>
        <dbReference type="Pfam" id="PF05712"/>
    </source>
</evidence>
<protein>
    <recommendedName>
        <fullName evidence="3">Chromatin modification-related protein EAF3</fullName>
    </recommendedName>
</protein>
<comment type="caution">
    <text evidence="11">The sequence shown here is derived from an EMBL/GenBank/DDBJ whole genome shotgun (WGS) entry which is preliminary data.</text>
</comment>
<keyword evidence="12" id="KW-1185">Reference proteome</keyword>
<name>A0A9P7V4X7_9ASCO</name>
<dbReference type="AlphaFoldDB" id="A0A9P7V4X7"/>
<dbReference type="GO" id="GO:0032221">
    <property type="term" value="C:Rpd3S complex"/>
    <property type="evidence" value="ECO:0007669"/>
    <property type="project" value="TreeGrafter"/>
</dbReference>
<evidence type="ECO:0000313" key="12">
    <source>
        <dbReference type="Proteomes" id="UP000790833"/>
    </source>
</evidence>
<dbReference type="PANTHER" id="PTHR10880:SF15">
    <property type="entry name" value="MSL COMPLEX SUBUNIT 3"/>
    <property type="match status" value="1"/>
</dbReference>
<dbReference type="InterPro" id="IPR016197">
    <property type="entry name" value="Chromo-like_dom_sf"/>
</dbReference>
<dbReference type="InterPro" id="IPR038217">
    <property type="entry name" value="MRG_C_sf"/>
</dbReference>
<sequence>MKVGSLVYAYHGPLIYQAKIMKFHAKDSETIEVADGNSEPVKDDAKLKDLATDSYFIHYQGWKNKWDEWVDQSRLLEINKENEQLKKELEMTLKPRKRKQEDQHYEGGAGSSSAGAGSNSGAGAGASSSAAGNGTGVRKYKKRKSANIYEITIKFPNDLKYLLVDDWEFITKNRQLISIPATKPVHTILKEYLQFKSEQYEHDHLKVDVIKEMLQGLETYFNKALLLLLLYKYERLQLLDLLKQDRQSINHFSEIYGVEHLLRLISNLPSLLSETTMDSVSLGVFISELEQLLMYIKDNLGSYINEYVNTHPNYDSLARA</sequence>
<feature type="domain" description="MSL3 chromodomain-like" evidence="10">
    <location>
        <begin position="50"/>
        <end position="90"/>
    </location>
</feature>
<evidence type="ECO:0000256" key="8">
    <source>
        <dbReference type="SAM" id="MobiDB-lite"/>
    </source>
</evidence>
<evidence type="ECO:0000256" key="5">
    <source>
        <dbReference type="ARBA" id="ARBA00023015"/>
    </source>
</evidence>
<dbReference type="Gene3D" id="2.30.30.140">
    <property type="match status" value="1"/>
</dbReference>
<organism evidence="11 12">
    <name type="scientific">Scheffersomyces spartinae</name>
    <dbReference type="NCBI Taxonomy" id="45513"/>
    <lineage>
        <taxon>Eukaryota</taxon>
        <taxon>Fungi</taxon>
        <taxon>Dikarya</taxon>
        <taxon>Ascomycota</taxon>
        <taxon>Saccharomycotina</taxon>
        <taxon>Pichiomycetes</taxon>
        <taxon>Debaryomycetaceae</taxon>
        <taxon>Scheffersomyces</taxon>
    </lineage>
</organism>
<evidence type="ECO:0000256" key="2">
    <source>
        <dbReference type="ARBA" id="ARBA00009093"/>
    </source>
</evidence>
<comment type="similarity">
    <text evidence="2">Belongs to the MRG family.</text>
</comment>
<proteinExistence type="inferred from homology"/>
<feature type="region of interest" description="Disordered" evidence="8">
    <location>
        <begin position="89"/>
        <end position="136"/>
    </location>
</feature>
<comment type="subcellular location">
    <subcellularLocation>
        <location evidence="1">Nucleus</location>
    </subcellularLocation>
</comment>
<dbReference type="InterPro" id="IPR008676">
    <property type="entry name" value="MRG"/>
</dbReference>
<evidence type="ECO:0000259" key="10">
    <source>
        <dbReference type="Pfam" id="PF22732"/>
    </source>
</evidence>
<dbReference type="Gene3D" id="1.10.274.30">
    <property type="entry name" value="MRG domain"/>
    <property type="match status" value="1"/>
</dbReference>
<evidence type="ECO:0000256" key="4">
    <source>
        <dbReference type="ARBA" id="ARBA00022853"/>
    </source>
</evidence>
<accession>A0A9P7V4X7</accession>
<evidence type="ECO:0000256" key="6">
    <source>
        <dbReference type="ARBA" id="ARBA00023163"/>
    </source>
</evidence>
<dbReference type="InterPro" id="IPR053820">
    <property type="entry name" value="MSL3_chromo-like"/>
</dbReference>
<keyword evidence="4" id="KW-0156">Chromatin regulator</keyword>
<dbReference type="EMBL" id="JAHMUF010000030">
    <property type="protein sequence ID" value="KAG7191406.1"/>
    <property type="molecule type" value="Genomic_DNA"/>
</dbReference>
<dbReference type="Pfam" id="PF22732">
    <property type="entry name" value="MSL3_chromo-like"/>
    <property type="match status" value="1"/>
</dbReference>
<evidence type="ECO:0000256" key="7">
    <source>
        <dbReference type="ARBA" id="ARBA00023242"/>
    </source>
</evidence>
<dbReference type="GO" id="GO:0035267">
    <property type="term" value="C:NuA4 histone acetyltransferase complex"/>
    <property type="evidence" value="ECO:0007669"/>
    <property type="project" value="TreeGrafter"/>
</dbReference>
<dbReference type="GO" id="GO:0006355">
    <property type="term" value="P:regulation of DNA-templated transcription"/>
    <property type="evidence" value="ECO:0007669"/>
    <property type="project" value="InterPro"/>
</dbReference>
<keyword evidence="7" id="KW-0539">Nucleus</keyword>
<feature type="compositionally biased region" description="Basic and acidic residues" evidence="8">
    <location>
        <begin position="89"/>
        <end position="105"/>
    </location>
</feature>
<dbReference type="InterPro" id="IPR026541">
    <property type="entry name" value="MRG_dom"/>
</dbReference>
<dbReference type="Pfam" id="PF05712">
    <property type="entry name" value="MRG"/>
    <property type="match status" value="1"/>
</dbReference>
<dbReference type="PROSITE" id="PS51640">
    <property type="entry name" value="MRG"/>
    <property type="match status" value="1"/>
</dbReference>
<dbReference type="Proteomes" id="UP000790833">
    <property type="component" value="Unassembled WGS sequence"/>
</dbReference>
<evidence type="ECO:0000313" key="11">
    <source>
        <dbReference type="EMBL" id="KAG7191406.1"/>
    </source>
</evidence>
<gene>
    <name evidence="11" type="primary">EAF3</name>
    <name evidence="11" type="ORF">KQ657_003450</name>
</gene>
<keyword evidence="5" id="KW-0805">Transcription regulation</keyword>
<reference evidence="11" key="1">
    <citation type="submission" date="2021-03" db="EMBL/GenBank/DDBJ databases">
        <authorList>
            <person name="Palmer J.M."/>
        </authorList>
    </citation>
    <scope>NUCLEOTIDE SEQUENCE</scope>
    <source>
        <strain evidence="11">ARV_011</strain>
    </source>
</reference>